<evidence type="ECO:0000256" key="1">
    <source>
        <dbReference type="ARBA" id="ARBA00004651"/>
    </source>
</evidence>
<dbReference type="AlphaFoldDB" id="H0E1D5"/>
<keyword evidence="3" id="KW-0328">Glycosyltransferase</keyword>
<dbReference type="GO" id="GO:0005886">
    <property type="term" value="C:plasma membrane"/>
    <property type="evidence" value="ECO:0007669"/>
    <property type="project" value="UniProtKB-SubCell"/>
</dbReference>
<keyword evidence="4" id="KW-0808">Transferase</keyword>
<sequence length="541" mass="58319">MTAATATRQRLARRGGDAARWLLGPGAAVSIVALLAWSVFLRTRNLDAPFWIDEGISVGVANFPFSEIPSELGKDGNPPVYYLLLHLWLRVFGDGESAAHALSATFAVATVPFSYLLAKVPFGRRTAVAAAAVAAVLPYLTYFGQETRMYAMVAFLSLLVAGAHLRVFEQGARAWRVALVVVLIVLLYTHSWGVFLVGGSVLAVGTRALLQPRGPERMRVIRIGFLIHLAAAVVWLPWIPTLIRQARDTGAPWSLRPDLSMLLEGLGSIAQPQVTASIFVVALVFGFAALGAAARGRLQGPAIPAPREAADLRGHATVLGVLLLSTLLFAWIGSLLSPAWANRYMGVLVGPAVLLAGLLLTRSGRIGVTVLVVLLLVWGTDTQGGRLNGKGTPVAMADAAAGELRAGDLVISTHPEQLPVIAYDLRRRGVPDGVRYATALGRQPDVRIFDWRKALDRLQAAEPWMVARRLVDEQRPGSRVLLVLPVLSAGNWQGPWTRLVADRSRAWRALLQADPRLQMVGRRPVTGPGRGVFGVLFTVRP</sequence>
<comment type="subcellular location">
    <subcellularLocation>
        <location evidence="1">Cell membrane</location>
        <topology evidence="1">Multi-pass membrane protein</topology>
    </subcellularLocation>
</comment>
<dbReference type="Pfam" id="PF13231">
    <property type="entry name" value="PMT_2"/>
    <property type="match status" value="1"/>
</dbReference>
<accession>H0E1D5</accession>
<gene>
    <name evidence="10" type="ORF">PAI11_05970</name>
</gene>
<dbReference type="PANTHER" id="PTHR33908">
    <property type="entry name" value="MANNOSYLTRANSFERASE YKCB-RELATED"/>
    <property type="match status" value="1"/>
</dbReference>
<dbReference type="InterPro" id="IPR038731">
    <property type="entry name" value="RgtA/B/C-like"/>
</dbReference>
<keyword evidence="6 8" id="KW-1133">Transmembrane helix</keyword>
<dbReference type="RefSeq" id="WP_007570698.1">
    <property type="nucleotide sequence ID" value="NZ_AGUD01000020.1"/>
</dbReference>
<evidence type="ECO:0000256" key="5">
    <source>
        <dbReference type="ARBA" id="ARBA00022692"/>
    </source>
</evidence>
<evidence type="ECO:0000256" key="2">
    <source>
        <dbReference type="ARBA" id="ARBA00022475"/>
    </source>
</evidence>
<dbReference type="OrthoDB" id="5318634at2"/>
<proteinExistence type="predicted"/>
<evidence type="ECO:0000313" key="10">
    <source>
        <dbReference type="EMBL" id="EHN12489.1"/>
    </source>
</evidence>
<evidence type="ECO:0000256" key="8">
    <source>
        <dbReference type="SAM" id="Phobius"/>
    </source>
</evidence>
<keyword evidence="7 8" id="KW-0472">Membrane</keyword>
<feature type="transmembrane region" description="Helical" evidence="8">
    <location>
        <begin position="314"/>
        <end position="332"/>
    </location>
</feature>
<name>H0E1D5_9ACTN</name>
<dbReference type="GO" id="GO:0016763">
    <property type="term" value="F:pentosyltransferase activity"/>
    <property type="evidence" value="ECO:0007669"/>
    <property type="project" value="TreeGrafter"/>
</dbReference>
<dbReference type="Proteomes" id="UP000005143">
    <property type="component" value="Unassembled WGS sequence"/>
</dbReference>
<evidence type="ECO:0000256" key="6">
    <source>
        <dbReference type="ARBA" id="ARBA00022989"/>
    </source>
</evidence>
<organism evidence="10 11">
    <name type="scientific">Patulibacter medicamentivorans</name>
    <dbReference type="NCBI Taxonomy" id="1097667"/>
    <lineage>
        <taxon>Bacteria</taxon>
        <taxon>Bacillati</taxon>
        <taxon>Actinomycetota</taxon>
        <taxon>Thermoleophilia</taxon>
        <taxon>Solirubrobacterales</taxon>
        <taxon>Patulibacteraceae</taxon>
        <taxon>Patulibacter</taxon>
    </lineage>
</organism>
<dbReference type="EMBL" id="AGUD01000020">
    <property type="protein sequence ID" value="EHN12489.1"/>
    <property type="molecule type" value="Genomic_DNA"/>
</dbReference>
<keyword evidence="5 8" id="KW-0812">Transmembrane</keyword>
<protein>
    <submittedName>
        <fullName evidence="10">Putative inner membrane protein</fullName>
    </submittedName>
</protein>
<evidence type="ECO:0000256" key="3">
    <source>
        <dbReference type="ARBA" id="ARBA00022676"/>
    </source>
</evidence>
<evidence type="ECO:0000256" key="7">
    <source>
        <dbReference type="ARBA" id="ARBA00023136"/>
    </source>
</evidence>
<dbReference type="GO" id="GO:0009103">
    <property type="term" value="P:lipopolysaccharide biosynthetic process"/>
    <property type="evidence" value="ECO:0007669"/>
    <property type="project" value="UniProtKB-ARBA"/>
</dbReference>
<evidence type="ECO:0000259" key="9">
    <source>
        <dbReference type="Pfam" id="PF13231"/>
    </source>
</evidence>
<evidence type="ECO:0000313" key="11">
    <source>
        <dbReference type="Proteomes" id="UP000005143"/>
    </source>
</evidence>
<feature type="transmembrane region" description="Helical" evidence="8">
    <location>
        <begin position="174"/>
        <end position="199"/>
    </location>
</feature>
<dbReference type="InterPro" id="IPR050297">
    <property type="entry name" value="LipidA_mod_glycosyltrf_83"/>
</dbReference>
<comment type="caution">
    <text evidence="10">The sequence shown here is derived from an EMBL/GenBank/DDBJ whole genome shotgun (WGS) entry which is preliminary data.</text>
</comment>
<feature type="transmembrane region" description="Helical" evidence="8">
    <location>
        <begin position="21"/>
        <end position="40"/>
    </location>
</feature>
<keyword evidence="11" id="KW-1185">Reference proteome</keyword>
<feature type="transmembrane region" description="Helical" evidence="8">
    <location>
        <begin position="149"/>
        <end position="168"/>
    </location>
</feature>
<feature type="transmembrane region" description="Helical" evidence="8">
    <location>
        <begin position="274"/>
        <end position="293"/>
    </location>
</feature>
<dbReference type="PANTHER" id="PTHR33908:SF11">
    <property type="entry name" value="MEMBRANE PROTEIN"/>
    <property type="match status" value="1"/>
</dbReference>
<keyword evidence="2" id="KW-1003">Cell membrane</keyword>
<evidence type="ECO:0000256" key="4">
    <source>
        <dbReference type="ARBA" id="ARBA00022679"/>
    </source>
</evidence>
<feature type="transmembrane region" description="Helical" evidence="8">
    <location>
        <begin position="122"/>
        <end position="142"/>
    </location>
</feature>
<reference evidence="10 11" key="1">
    <citation type="journal article" date="2013" name="Biodegradation">
        <title>Quantitative proteomic analysis of ibuprofen-degrading Patulibacter sp. strain I11.</title>
        <authorList>
            <person name="Almeida B."/>
            <person name="Kjeldal H."/>
            <person name="Lolas I."/>
            <person name="Knudsen A.D."/>
            <person name="Carvalho G."/>
            <person name="Nielsen K.L."/>
            <person name="Barreto Crespo M.T."/>
            <person name="Stensballe A."/>
            <person name="Nielsen J.L."/>
        </authorList>
    </citation>
    <scope>NUCLEOTIDE SEQUENCE [LARGE SCALE GENOMIC DNA]</scope>
    <source>
        <strain evidence="10 11">I11</strain>
    </source>
</reference>
<feature type="domain" description="Glycosyltransferase RgtA/B/C/D-like" evidence="9">
    <location>
        <begin position="77"/>
        <end position="238"/>
    </location>
</feature>
<feature type="transmembrane region" description="Helical" evidence="8">
    <location>
        <begin position="220"/>
        <end position="239"/>
    </location>
</feature>